<accession>A0A9N9IKX0</accession>
<dbReference type="GO" id="GO:0034399">
    <property type="term" value="C:nuclear periphery"/>
    <property type="evidence" value="ECO:0007669"/>
    <property type="project" value="TreeGrafter"/>
</dbReference>
<evidence type="ECO:0000256" key="3">
    <source>
        <dbReference type="ARBA" id="ARBA00022786"/>
    </source>
</evidence>
<comment type="caution">
    <text evidence="6">The sequence shown here is derived from an EMBL/GenBank/DDBJ whole genome shotgun (WGS) entry which is preliminary data.</text>
</comment>
<dbReference type="GO" id="GO:0051301">
    <property type="term" value="P:cell division"/>
    <property type="evidence" value="ECO:0007669"/>
    <property type="project" value="UniProtKB-KW"/>
</dbReference>
<dbReference type="InterPro" id="IPR024789">
    <property type="entry name" value="APC4"/>
</dbReference>
<protein>
    <submittedName>
        <fullName evidence="6">2182_t:CDS:1</fullName>
    </submittedName>
</protein>
<dbReference type="InterPro" id="IPR024977">
    <property type="entry name" value="Apc4-like_WD40_dom"/>
</dbReference>
<feature type="non-terminal residue" evidence="6">
    <location>
        <position position="1"/>
    </location>
</feature>
<dbReference type="InterPro" id="IPR015943">
    <property type="entry name" value="WD40/YVTN_repeat-like_dom_sf"/>
</dbReference>
<evidence type="ECO:0000313" key="7">
    <source>
        <dbReference type="Proteomes" id="UP000789342"/>
    </source>
</evidence>
<dbReference type="OrthoDB" id="2110451at2759"/>
<gene>
    <name evidence="6" type="ORF">AMORRO_LOCUS14575</name>
</gene>
<dbReference type="PANTHER" id="PTHR13260:SF0">
    <property type="entry name" value="ANAPHASE-PROMOTING COMPLEX SUBUNIT 4"/>
    <property type="match status" value="1"/>
</dbReference>
<dbReference type="Pfam" id="PF12894">
    <property type="entry name" value="ANAPC4_WD40"/>
    <property type="match status" value="1"/>
</dbReference>
<evidence type="ECO:0000313" key="6">
    <source>
        <dbReference type="EMBL" id="CAG8739024.1"/>
    </source>
</evidence>
<dbReference type="GO" id="GO:0031145">
    <property type="term" value="P:anaphase-promoting complex-dependent catabolic process"/>
    <property type="evidence" value="ECO:0007669"/>
    <property type="project" value="InterPro"/>
</dbReference>
<name>A0A9N9IKX0_9GLOM</name>
<dbReference type="AlphaFoldDB" id="A0A9N9IKX0"/>
<keyword evidence="1" id="KW-0132">Cell division</keyword>
<keyword evidence="7" id="KW-1185">Reference proteome</keyword>
<keyword evidence="3" id="KW-0833">Ubl conjugation pathway</keyword>
<organism evidence="6 7">
    <name type="scientific">Acaulospora morrowiae</name>
    <dbReference type="NCBI Taxonomy" id="94023"/>
    <lineage>
        <taxon>Eukaryota</taxon>
        <taxon>Fungi</taxon>
        <taxon>Fungi incertae sedis</taxon>
        <taxon>Mucoromycota</taxon>
        <taxon>Glomeromycotina</taxon>
        <taxon>Glomeromycetes</taxon>
        <taxon>Diversisporales</taxon>
        <taxon>Acaulosporaceae</taxon>
        <taxon>Acaulospora</taxon>
    </lineage>
</organism>
<dbReference type="Gene3D" id="2.130.10.10">
    <property type="entry name" value="YVTN repeat-like/Quinoprotein amine dehydrogenase"/>
    <property type="match status" value="1"/>
</dbReference>
<keyword evidence="4" id="KW-0131">Cell cycle</keyword>
<dbReference type="GO" id="GO:0070979">
    <property type="term" value="P:protein K11-linked ubiquitination"/>
    <property type="evidence" value="ECO:0007669"/>
    <property type="project" value="TreeGrafter"/>
</dbReference>
<evidence type="ECO:0000256" key="1">
    <source>
        <dbReference type="ARBA" id="ARBA00022618"/>
    </source>
</evidence>
<proteinExistence type="predicted"/>
<dbReference type="SUPFAM" id="SSF117289">
    <property type="entry name" value="Nucleoporin domain"/>
    <property type="match status" value="1"/>
</dbReference>
<keyword evidence="2" id="KW-0498">Mitosis</keyword>
<evidence type="ECO:0000256" key="4">
    <source>
        <dbReference type="ARBA" id="ARBA00023306"/>
    </source>
</evidence>
<dbReference type="EMBL" id="CAJVPV010029628">
    <property type="protein sequence ID" value="CAG8739024.1"/>
    <property type="molecule type" value="Genomic_DNA"/>
</dbReference>
<evidence type="ECO:0000259" key="5">
    <source>
        <dbReference type="Pfam" id="PF12894"/>
    </source>
</evidence>
<evidence type="ECO:0000256" key="2">
    <source>
        <dbReference type="ARBA" id="ARBA00022776"/>
    </source>
</evidence>
<reference evidence="6" key="1">
    <citation type="submission" date="2021-06" db="EMBL/GenBank/DDBJ databases">
        <authorList>
            <person name="Kallberg Y."/>
            <person name="Tangrot J."/>
            <person name="Rosling A."/>
        </authorList>
    </citation>
    <scope>NUCLEOTIDE SEQUENCE</scope>
    <source>
        <strain evidence="6">CL551</strain>
    </source>
</reference>
<sequence>MDLIAVCTVSGSVWVARWYNALEKIWTLTPSLDDEGKVETLAWRPDGKVIAIGYSNGIIRLYNVDKLEMIHELIQKPIESTNSLHLICAGINCLHWVHETCANPDHMIFGQQEANNFLSAHPIQKYLPRLNTLARVQPISKLLRNISETDGDEMDDETTNSIDLLLAGDAHGNLHL</sequence>
<dbReference type="PANTHER" id="PTHR13260">
    <property type="entry name" value="ANAPHASE PROMOTING COMPLEX SUBUNIT 4 APC4"/>
    <property type="match status" value="1"/>
</dbReference>
<dbReference type="Proteomes" id="UP000789342">
    <property type="component" value="Unassembled WGS sequence"/>
</dbReference>
<feature type="domain" description="Anaphase-promoting complex subunit 4-like WD40" evidence="5">
    <location>
        <begin position="1"/>
        <end position="97"/>
    </location>
</feature>
<dbReference type="GO" id="GO:0005680">
    <property type="term" value="C:anaphase-promoting complex"/>
    <property type="evidence" value="ECO:0007669"/>
    <property type="project" value="InterPro"/>
</dbReference>